<keyword evidence="1" id="KW-0812">Transmembrane</keyword>
<evidence type="ECO:0000256" key="1">
    <source>
        <dbReference type="SAM" id="Phobius"/>
    </source>
</evidence>
<protein>
    <submittedName>
        <fullName evidence="2">Uncharacterized protein</fullName>
    </submittedName>
</protein>
<proteinExistence type="predicted"/>
<keyword evidence="1" id="KW-0472">Membrane</keyword>
<gene>
    <name evidence="2" type="ORF">MSPICULIGERA_LOCUS10997</name>
</gene>
<feature type="transmembrane region" description="Helical" evidence="1">
    <location>
        <begin position="12"/>
        <end position="28"/>
    </location>
</feature>
<reference evidence="2" key="1">
    <citation type="submission" date="2023-06" db="EMBL/GenBank/DDBJ databases">
        <authorList>
            <person name="Delattre M."/>
        </authorList>
    </citation>
    <scope>NUCLEOTIDE SEQUENCE</scope>
    <source>
        <strain evidence="2">AF72</strain>
    </source>
</reference>
<dbReference type="AlphaFoldDB" id="A0AA36CQR6"/>
<organism evidence="2 3">
    <name type="scientific">Mesorhabditis spiculigera</name>
    <dbReference type="NCBI Taxonomy" id="96644"/>
    <lineage>
        <taxon>Eukaryota</taxon>
        <taxon>Metazoa</taxon>
        <taxon>Ecdysozoa</taxon>
        <taxon>Nematoda</taxon>
        <taxon>Chromadorea</taxon>
        <taxon>Rhabditida</taxon>
        <taxon>Rhabditina</taxon>
        <taxon>Rhabditomorpha</taxon>
        <taxon>Rhabditoidea</taxon>
        <taxon>Rhabditidae</taxon>
        <taxon>Mesorhabditinae</taxon>
        <taxon>Mesorhabditis</taxon>
    </lineage>
</organism>
<name>A0AA36CQR6_9BILA</name>
<dbReference type="EMBL" id="CATQJA010002601">
    <property type="protein sequence ID" value="CAJ0572613.1"/>
    <property type="molecule type" value="Genomic_DNA"/>
</dbReference>
<dbReference type="Proteomes" id="UP001177023">
    <property type="component" value="Unassembled WGS sequence"/>
</dbReference>
<evidence type="ECO:0000313" key="2">
    <source>
        <dbReference type="EMBL" id="CAJ0572613.1"/>
    </source>
</evidence>
<keyword evidence="3" id="KW-1185">Reference proteome</keyword>
<keyword evidence="1" id="KW-1133">Transmembrane helix</keyword>
<comment type="caution">
    <text evidence="2">The sequence shown here is derived from an EMBL/GenBank/DDBJ whole genome shotgun (WGS) entry which is preliminary data.</text>
</comment>
<accession>A0AA36CQR6</accession>
<evidence type="ECO:0000313" key="3">
    <source>
        <dbReference type="Proteomes" id="UP001177023"/>
    </source>
</evidence>
<feature type="non-terminal residue" evidence="2">
    <location>
        <position position="1"/>
    </location>
</feature>
<sequence length="80" mass="9090">MALFSDLTVRLRSKMFVWTFATIALIVYHKSRIAGRWFWVQEKAKVPLVCIGRNSPRNNNTCNTVGSISDPEASSESEEK</sequence>